<evidence type="ECO:0000256" key="1">
    <source>
        <dbReference type="SAM" id="Phobius"/>
    </source>
</evidence>
<dbReference type="AlphaFoldDB" id="A0AAV9IYA4"/>
<keyword evidence="1" id="KW-0472">Membrane</keyword>
<dbReference type="EMBL" id="JANCYW010000011">
    <property type="protein sequence ID" value="KAK4537298.1"/>
    <property type="molecule type" value="Genomic_DNA"/>
</dbReference>
<proteinExistence type="predicted"/>
<sequence>MRDRLAFYSALPAPALRRSMERCCAASVGWRRAVHLGGGAVRTSQWLQRGLPATKPQRSSRKKQHACLAMGIVPLVPNWLLMAAYAYFGYRFYRGFDRTTYDSSVRLMLTFVWPLLLATREGRRNVQRALGSSDN</sequence>
<evidence type="ECO:0000313" key="2">
    <source>
        <dbReference type="EMBL" id="KAK4537298.1"/>
    </source>
</evidence>
<comment type="caution">
    <text evidence="2">The sequence shown here is derived from an EMBL/GenBank/DDBJ whole genome shotgun (WGS) entry which is preliminary data.</text>
</comment>
<dbReference type="Proteomes" id="UP001301350">
    <property type="component" value="Unassembled WGS sequence"/>
</dbReference>
<keyword evidence="1" id="KW-0812">Transmembrane</keyword>
<keyword evidence="3" id="KW-1185">Reference proteome</keyword>
<feature type="transmembrane region" description="Helical" evidence="1">
    <location>
        <begin position="66"/>
        <end position="88"/>
    </location>
</feature>
<protein>
    <submittedName>
        <fullName evidence="2">Uncharacterized protein</fullName>
    </submittedName>
</protein>
<accession>A0AAV9IYA4</accession>
<keyword evidence="1" id="KW-1133">Transmembrane helix</keyword>
<name>A0AAV9IYA4_CYACA</name>
<reference evidence="2 3" key="1">
    <citation type="submission" date="2022-07" db="EMBL/GenBank/DDBJ databases">
        <title>Genome-wide signatures of adaptation to extreme environments.</title>
        <authorList>
            <person name="Cho C.H."/>
            <person name="Yoon H.S."/>
        </authorList>
    </citation>
    <scope>NUCLEOTIDE SEQUENCE [LARGE SCALE GENOMIC DNA]</scope>
    <source>
        <strain evidence="2 3">DBV 063 E5</strain>
    </source>
</reference>
<gene>
    <name evidence="2" type="ORF">CDCA_CDCA11G3323</name>
</gene>
<organism evidence="2 3">
    <name type="scientific">Cyanidium caldarium</name>
    <name type="common">Red alga</name>
    <dbReference type="NCBI Taxonomy" id="2771"/>
    <lineage>
        <taxon>Eukaryota</taxon>
        <taxon>Rhodophyta</taxon>
        <taxon>Bangiophyceae</taxon>
        <taxon>Cyanidiales</taxon>
        <taxon>Cyanidiaceae</taxon>
        <taxon>Cyanidium</taxon>
    </lineage>
</organism>
<evidence type="ECO:0000313" key="3">
    <source>
        <dbReference type="Proteomes" id="UP001301350"/>
    </source>
</evidence>